<organism evidence="6 7">
    <name type="scientific">Exidia glandulosa HHB12029</name>
    <dbReference type="NCBI Taxonomy" id="1314781"/>
    <lineage>
        <taxon>Eukaryota</taxon>
        <taxon>Fungi</taxon>
        <taxon>Dikarya</taxon>
        <taxon>Basidiomycota</taxon>
        <taxon>Agaricomycotina</taxon>
        <taxon>Agaricomycetes</taxon>
        <taxon>Auriculariales</taxon>
        <taxon>Exidiaceae</taxon>
        <taxon>Exidia</taxon>
    </lineage>
</organism>
<evidence type="ECO:0000256" key="2">
    <source>
        <dbReference type="PROSITE-ProRule" id="PRU00168"/>
    </source>
</evidence>
<dbReference type="CDD" id="cd00155">
    <property type="entry name" value="RasGEF"/>
    <property type="match status" value="1"/>
</dbReference>
<feature type="compositionally biased region" description="Polar residues" evidence="3">
    <location>
        <begin position="291"/>
        <end position="302"/>
    </location>
</feature>
<feature type="region of interest" description="Disordered" evidence="3">
    <location>
        <begin position="164"/>
        <end position="351"/>
    </location>
</feature>
<dbReference type="PROSITE" id="PS50009">
    <property type="entry name" value="RASGEF_CAT"/>
    <property type="match status" value="1"/>
</dbReference>
<dbReference type="InterPro" id="IPR000651">
    <property type="entry name" value="Ras-like_Gua-exchang_fac_N"/>
</dbReference>
<evidence type="ECO:0000256" key="1">
    <source>
        <dbReference type="ARBA" id="ARBA00022658"/>
    </source>
</evidence>
<dbReference type="Gene3D" id="1.10.840.10">
    <property type="entry name" value="Ras guanine-nucleotide exchange factors catalytic domain"/>
    <property type="match status" value="1"/>
</dbReference>
<gene>
    <name evidence="6" type="ORF">EXIGLDRAFT_492315</name>
</gene>
<protein>
    <submittedName>
        <fullName evidence="6">Ras GEF</fullName>
    </submittedName>
</protein>
<dbReference type="PANTHER" id="PTHR23113:SF368">
    <property type="entry name" value="CELL DIVISION CONTROL PROTEIN 25"/>
    <property type="match status" value="1"/>
</dbReference>
<keyword evidence="7" id="KW-1185">Reference proteome</keyword>
<keyword evidence="1 2" id="KW-0344">Guanine-nucleotide releasing factor</keyword>
<proteinExistence type="predicted"/>
<dbReference type="SMART" id="SM00229">
    <property type="entry name" value="RasGEFN"/>
    <property type="match status" value="1"/>
</dbReference>
<evidence type="ECO:0000256" key="3">
    <source>
        <dbReference type="SAM" id="MobiDB-lite"/>
    </source>
</evidence>
<dbReference type="Pfam" id="PF00617">
    <property type="entry name" value="RasGEF"/>
    <property type="match status" value="1"/>
</dbReference>
<dbReference type="GO" id="GO:0007265">
    <property type="term" value="P:Ras protein signal transduction"/>
    <property type="evidence" value="ECO:0007669"/>
    <property type="project" value="TreeGrafter"/>
</dbReference>
<evidence type="ECO:0000313" key="7">
    <source>
        <dbReference type="Proteomes" id="UP000077266"/>
    </source>
</evidence>
<dbReference type="STRING" id="1314781.A0A165JLL9"/>
<name>A0A165JLL9_EXIGL</name>
<dbReference type="SUPFAM" id="SSF48366">
    <property type="entry name" value="Ras GEF"/>
    <property type="match status" value="1"/>
</dbReference>
<dbReference type="CDD" id="cd06224">
    <property type="entry name" value="REM"/>
    <property type="match status" value="1"/>
</dbReference>
<dbReference type="Gene3D" id="1.20.870.10">
    <property type="entry name" value="Son of sevenless (SoS) protein Chain: S domain 1"/>
    <property type="match status" value="1"/>
</dbReference>
<dbReference type="Pfam" id="PF00618">
    <property type="entry name" value="RasGEF_N"/>
    <property type="match status" value="1"/>
</dbReference>
<dbReference type="GO" id="GO:0005085">
    <property type="term" value="F:guanyl-nucleotide exchange factor activity"/>
    <property type="evidence" value="ECO:0007669"/>
    <property type="project" value="UniProtKB-KW"/>
</dbReference>
<dbReference type="InterPro" id="IPR001895">
    <property type="entry name" value="RASGEF_cat_dom"/>
</dbReference>
<feature type="domain" description="Ras-GEF" evidence="4">
    <location>
        <begin position="551"/>
        <end position="784"/>
    </location>
</feature>
<evidence type="ECO:0000313" key="6">
    <source>
        <dbReference type="EMBL" id="KZV95025.1"/>
    </source>
</evidence>
<feature type="compositionally biased region" description="Low complexity" evidence="3">
    <location>
        <begin position="306"/>
        <end position="318"/>
    </location>
</feature>
<dbReference type="InParanoid" id="A0A165JLL9"/>
<reference evidence="6 7" key="1">
    <citation type="journal article" date="2016" name="Mol. Biol. Evol.">
        <title>Comparative Genomics of Early-Diverging Mushroom-Forming Fungi Provides Insights into the Origins of Lignocellulose Decay Capabilities.</title>
        <authorList>
            <person name="Nagy L.G."/>
            <person name="Riley R."/>
            <person name="Tritt A."/>
            <person name="Adam C."/>
            <person name="Daum C."/>
            <person name="Floudas D."/>
            <person name="Sun H."/>
            <person name="Yadav J.S."/>
            <person name="Pangilinan J."/>
            <person name="Larsson K.H."/>
            <person name="Matsuura K."/>
            <person name="Barry K."/>
            <person name="Labutti K."/>
            <person name="Kuo R."/>
            <person name="Ohm R.A."/>
            <person name="Bhattacharya S.S."/>
            <person name="Shirouzu T."/>
            <person name="Yoshinaga Y."/>
            <person name="Martin F.M."/>
            <person name="Grigoriev I.V."/>
            <person name="Hibbett D.S."/>
        </authorList>
    </citation>
    <scope>NUCLEOTIDE SEQUENCE [LARGE SCALE GENOMIC DNA]</scope>
    <source>
        <strain evidence="6 7">HHB12029</strain>
    </source>
</reference>
<dbReference type="PROSITE" id="PS50212">
    <property type="entry name" value="RASGEF_NTER"/>
    <property type="match status" value="1"/>
</dbReference>
<dbReference type="EMBL" id="KV425964">
    <property type="protein sequence ID" value="KZV95025.1"/>
    <property type="molecule type" value="Genomic_DNA"/>
</dbReference>
<dbReference type="PANTHER" id="PTHR23113">
    <property type="entry name" value="GUANINE NUCLEOTIDE EXCHANGE FACTOR"/>
    <property type="match status" value="1"/>
</dbReference>
<accession>A0A165JLL9</accession>
<dbReference type="OrthoDB" id="546434at2759"/>
<dbReference type="InterPro" id="IPR036964">
    <property type="entry name" value="RASGEF_cat_dom_sf"/>
</dbReference>
<dbReference type="SMART" id="SM00147">
    <property type="entry name" value="RasGEF"/>
    <property type="match status" value="1"/>
</dbReference>
<dbReference type="InterPro" id="IPR023578">
    <property type="entry name" value="Ras_GEF_dom_sf"/>
</dbReference>
<evidence type="ECO:0000259" key="4">
    <source>
        <dbReference type="PROSITE" id="PS50009"/>
    </source>
</evidence>
<dbReference type="GO" id="GO:0005886">
    <property type="term" value="C:plasma membrane"/>
    <property type="evidence" value="ECO:0007669"/>
    <property type="project" value="TreeGrafter"/>
</dbReference>
<dbReference type="InterPro" id="IPR008937">
    <property type="entry name" value="Ras-like_GEF"/>
</dbReference>
<evidence type="ECO:0000259" key="5">
    <source>
        <dbReference type="PROSITE" id="PS50212"/>
    </source>
</evidence>
<feature type="compositionally biased region" description="Basic and acidic residues" evidence="3">
    <location>
        <begin position="268"/>
        <end position="290"/>
    </location>
</feature>
<feature type="domain" description="N-terminal Ras-GEF" evidence="5">
    <location>
        <begin position="386"/>
        <end position="519"/>
    </location>
</feature>
<sequence>MPGGCGGDAEQAGGGCVVECVPIETPADYMLTILRVSDDVDLTTTARQALKSLTAFSEFVANINVTKMDVDGHQDGHRLSKADAEAYANSVAQGRVLVRNLEAALQMVMDDSSALLGVCQNARDLQTALPKTLSSLTLGIDLACQTLRGMIQVVSTQKSISTPRRFSAASLRLPHARKSSAPRIEPIPPTHAGIQEHNPRLPLPPPINIEPVQPQASGSRHHAASNANGGDDQDDDMVDMELAFSRGPARPRAPSDFDATALFYGAPPKDDSRESDSPEPGDRASEEFSQHSRTTSQPTTLGSMGPPSSSVPENESNSALPLKDMSKLDIDDDDEDLTSTKSSRKRAPKIKQFFGDDAPQYMLNQLKESPAYLRPDYAPSDIIIHPDGSVRAGTLPALIEHLTMHDFRDALFFNSFLTTFKTFATADDVVDQLIKRFHLRPPEGLDDDQMRDWKEQKQTVVRIRVINTFKSMLGDEDVMSKDDVDALETIEDFAADAQRVSPPAKQLLSLVERVRRGGNQSVIKMTANMTLNPPPAIYPKNSKKMKLLDIDPLELARQMTIMESKLFCTIRASECLQRSQASTGDRSDNIRNIIVTSNKIADWVADSILANEDHRKRGALIKLFITAAERCRSLQNFSTMAAFIAGLNSPPIRRLKRSWESVGKSLVATFDSVEKTLDSGRSFQNYKATLSKVDPPCVPFLGVYLTTLTFIQDGSPDTLKEGNLINFNKRHKIAEVIREMKTFQAKPYNLTPIPYVLSFIEDSISSLKMSADDFWNLSLVREPREKDDEKMQRLLTESGFL</sequence>
<dbReference type="Proteomes" id="UP000077266">
    <property type="component" value="Unassembled WGS sequence"/>
</dbReference>
<dbReference type="AlphaFoldDB" id="A0A165JLL9"/>